<dbReference type="STRING" id="981085.W9RDQ8"/>
<dbReference type="GO" id="GO:0003729">
    <property type="term" value="F:mRNA binding"/>
    <property type="evidence" value="ECO:0007669"/>
    <property type="project" value="UniProtKB-ARBA"/>
</dbReference>
<keyword evidence="2" id="KW-0677">Repeat</keyword>
<organism evidence="8 9">
    <name type="scientific">Morus notabilis</name>
    <dbReference type="NCBI Taxonomy" id="981085"/>
    <lineage>
        <taxon>Eukaryota</taxon>
        <taxon>Viridiplantae</taxon>
        <taxon>Streptophyta</taxon>
        <taxon>Embryophyta</taxon>
        <taxon>Tracheophyta</taxon>
        <taxon>Spermatophyta</taxon>
        <taxon>Magnoliopsida</taxon>
        <taxon>eudicotyledons</taxon>
        <taxon>Gunneridae</taxon>
        <taxon>Pentapetalae</taxon>
        <taxon>rosids</taxon>
        <taxon>fabids</taxon>
        <taxon>Rosales</taxon>
        <taxon>Moraceae</taxon>
        <taxon>Moreae</taxon>
        <taxon>Morus</taxon>
    </lineage>
</organism>
<evidence type="ECO:0000256" key="2">
    <source>
        <dbReference type="ARBA" id="ARBA00022737"/>
    </source>
</evidence>
<dbReference type="Gene3D" id="3.30.70.330">
    <property type="match status" value="2"/>
</dbReference>
<feature type="domain" description="RRM" evidence="7">
    <location>
        <begin position="214"/>
        <end position="290"/>
    </location>
</feature>
<dbReference type="InterPro" id="IPR000504">
    <property type="entry name" value="RRM_dom"/>
</dbReference>
<feature type="region of interest" description="Disordered" evidence="6">
    <location>
        <begin position="87"/>
        <end position="106"/>
    </location>
</feature>
<dbReference type="AlphaFoldDB" id="W9RDQ8"/>
<dbReference type="FunFam" id="3.30.70.330:FF:000665">
    <property type="entry name" value="Polyadenylate-binding protein-interacting protein 10"/>
    <property type="match status" value="1"/>
</dbReference>
<dbReference type="GO" id="GO:0005634">
    <property type="term" value="C:nucleus"/>
    <property type="evidence" value="ECO:0007669"/>
    <property type="project" value="UniProtKB-SubCell"/>
</dbReference>
<name>W9RDQ8_9ROSA</name>
<accession>W9RDQ8</accession>
<sequence>MAAGPEISGEAAAAKNESNSEEVKKSEESEFCNVEKLVEMFTKLNPLAKEFFPSSKQNRNLNDDNNNNTFYQFDSSEANYKLSVNDNNRRRRNNFNQGRRRLNGRNFRAQRENSVRRTVYVSDIDQQVTEERLAALFSGCGQVVDCRICGDPHSVLRFAFVEFADEHGARAALNLGGTVLGYYPVRVLPSKTAILPVNPTFLPRSDDEREMCSRTVYCTNIDKKVSQTEVKTFFESACGEVTRIRLLGDHVHSTRIAFVEFAMAESAIIALNCSGMVLGTQPIRVSPSKTPVRARVTRPPLH</sequence>
<dbReference type="PANTHER" id="PTHR32343:SF22">
    <property type="entry name" value="LD29830P"/>
    <property type="match status" value="1"/>
</dbReference>
<dbReference type="Pfam" id="PF07145">
    <property type="entry name" value="PAM2"/>
    <property type="match status" value="1"/>
</dbReference>
<evidence type="ECO:0000313" key="8">
    <source>
        <dbReference type="EMBL" id="EXB52056.1"/>
    </source>
</evidence>
<feature type="domain" description="RRM" evidence="7">
    <location>
        <begin position="117"/>
        <end position="192"/>
    </location>
</feature>
<dbReference type="KEGG" id="mnt:21407340"/>
<dbReference type="Pfam" id="PF00076">
    <property type="entry name" value="RRM_1"/>
    <property type="match status" value="2"/>
</dbReference>
<evidence type="ECO:0000256" key="6">
    <source>
        <dbReference type="SAM" id="MobiDB-lite"/>
    </source>
</evidence>
<dbReference type="InterPro" id="IPR034825">
    <property type="entry name" value="CID8-like_RRM2"/>
</dbReference>
<dbReference type="InterPro" id="IPR034823">
    <property type="entry name" value="CID8-like_RRM1"/>
</dbReference>
<dbReference type="OrthoDB" id="7763451at2759"/>
<evidence type="ECO:0000256" key="1">
    <source>
        <dbReference type="ARBA" id="ARBA00004123"/>
    </source>
</evidence>
<evidence type="ECO:0000256" key="3">
    <source>
        <dbReference type="ARBA" id="ARBA00022884"/>
    </source>
</evidence>
<proteinExistence type="predicted"/>
<dbReference type="CDD" id="cd12460">
    <property type="entry name" value="RRM2_CID8_like"/>
    <property type="match status" value="1"/>
</dbReference>
<dbReference type="Proteomes" id="UP000030645">
    <property type="component" value="Unassembled WGS sequence"/>
</dbReference>
<dbReference type="InterPro" id="IPR035979">
    <property type="entry name" value="RBD_domain_sf"/>
</dbReference>
<dbReference type="EMBL" id="KE344061">
    <property type="protein sequence ID" value="EXB52056.1"/>
    <property type="molecule type" value="Genomic_DNA"/>
</dbReference>
<dbReference type="PANTHER" id="PTHR32343">
    <property type="entry name" value="SERINE/ARGININE-RICH SPLICING FACTOR"/>
    <property type="match status" value="1"/>
</dbReference>
<dbReference type="PROSITE" id="PS50102">
    <property type="entry name" value="RRM"/>
    <property type="match status" value="2"/>
</dbReference>
<dbReference type="InterPro" id="IPR009818">
    <property type="entry name" value="PAM2_motif"/>
</dbReference>
<feature type="region of interest" description="Disordered" evidence="6">
    <location>
        <begin position="1"/>
        <end position="29"/>
    </location>
</feature>
<keyword evidence="9" id="KW-1185">Reference proteome</keyword>
<dbReference type="FunFam" id="3.30.70.330:FF:000530">
    <property type="entry name" value="Polyadenylate-binding protein-interacting protein 11"/>
    <property type="match status" value="1"/>
</dbReference>
<reference evidence="9" key="1">
    <citation type="submission" date="2013-01" db="EMBL/GenBank/DDBJ databases">
        <title>Draft Genome Sequence of a Mulberry Tree, Morus notabilis C.K. Schneid.</title>
        <authorList>
            <person name="He N."/>
            <person name="Zhao S."/>
        </authorList>
    </citation>
    <scope>NUCLEOTIDE SEQUENCE</scope>
</reference>
<evidence type="ECO:0000256" key="4">
    <source>
        <dbReference type="ARBA" id="ARBA00023242"/>
    </source>
</evidence>
<evidence type="ECO:0000256" key="5">
    <source>
        <dbReference type="PROSITE-ProRule" id="PRU00176"/>
    </source>
</evidence>
<evidence type="ECO:0000313" key="9">
    <source>
        <dbReference type="Proteomes" id="UP000030645"/>
    </source>
</evidence>
<dbReference type="CDD" id="cd12459">
    <property type="entry name" value="RRM1_CID8_like"/>
    <property type="match status" value="1"/>
</dbReference>
<feature type="compositionally biased region" description="Basic residues" evidence="6">
    <location>
        <begin position="89"/>
        <end position="103"/>
    </location>
</feature>
<keyword evidence="4" id="KW-0539">Nucleus</keyword>
<gene>
    <name evidence="8" type="ORF">L484_024606</name>
</gene>
<dbReference type="InterPro" id="IPR012677">
    <property type="entry name" value="Nucleotide-bd_a/b_plait_sf"/>
</dbReference>
<dbReference type="SUPFAM" id="SSF54928">
    <property type="entry name" value="RNA-binding domain, RBD"/>
    <property type="match status" value="2"/>
</dbReference>
<evidence type="ECO:0000259" key="7">
    <source>
        <dbReference type="PROSITE" id="PS50102"/>
    </source>
</evidence>
<dbReference type="SMART" id="SM00360">
    <property type="entry name" value="RRM"/>
    <property type="match status" value="2"/>
</dbReference>
<protein>
    <submittedName>
        <fullName evidence="8">Splicing regulatory glutamine/lysine-rich protein 1</fullName>
    </submittedName>
</protein>
<dbReference type="eggNOG" id="KOG0118">
    <property type="taxonomic scope" value="Eukaryota"/>
</dbReference>
<comment type="subcellular location">
    <subcellularLocation>
        <location evidence="1">Nucleus</location>
    </subcellularLocation>
</comment>
<keyword evidence="3 5" id="KW-0694">RNA-binding</keyword>